<proteinExistence type="predicted"/>
<gene>
    <name evidence="2" type="ORF">FCI23_16205</name>
</gene>
<dbReference type="Pfam" id="PF00583">
    <property type="entry name" value="Acetyltransf_1"/>
    <property type="match status" value="1"/>
</dbReference>
<dbReference type="InterPro" id="IPR016181">
    <property type="entry name" value="Acyl_CoA_acyltransferase"/>
</dbReference>
<accession>A0A4U0SN36</accession>
<organism evidence="2 3">
    <name type="scientific">Actinacidiphila oryziradicis</name>
    <dbReference type="NCBI Taxonomy" id="2571141"/>
    <lineage>
        <taxon>Bacteria</taxon>
        <taxon>Bacillati</taxon>
        <taxon>Actinomycetota</taxon>
        <taxon>Actinomycetes</taxon>
        <taxon>Kitasatosporales</taxon>
        <taxon>Streptomycetaceae</taxon>
        <taxon>Actinacidiphila</taxon>
    </lineage>
</organism>
<name>A0A4U0SN36_9ACTN</name>
<feature type="domain" description="N-acetyltransferase" evidence="1">
    <location>
        <begin position="19"/>
        <end position="193"/>
    </location>
</feature>
<dbReference type="Gene3D" id="3.40.630.30">
    <property type="match status" value="1"/>
</dbReference>
<dbReference type="AlphaFoldDB" id="A0A4U0SN36"/>
<keyword evidence="3" id="KW-1185">Reference proteome</keyword>
<dbReference type="EMBL" id="SUMC01000013">
    <property type="protein sequence ID" value="TKA10528.1"/>
    <property type="molecule type" value="Genomic_DNA"/>
</dbReference>
<sequence>MDICGSQWGHGREACVTEVFLRRLSRWQAEQQREAIADLYVEAYHGARGEEFHDRQDFLARFADDVQRTGFAMVIASEAELAGCAYGFPADRDGGLWEGFQGQLPEGVEELTASGQVFVVAELMVLPPHRRVGVGQRMMEQLLARLDGAELITAVLDPQNAAGLAVCRAWGWTRTGHLGPSADGAGREAWSRSVLP</sequence>
<protein>
    <submittedName>
        <fullName evidence="2">GNAT family N-acetyltransferase</fullName>
    </submittedName>
</protein>
<dbReference type="InterPro" id="IPR000182">
    <property type="entry name" value="GNAT_dom"/>
</dbReference>
<evidence type="ECO:0000313" key="3">
    <source>
        <dbReference type="Proteomes" id="UP000305778"/>
    </source>
</evidence>
<keyword evidence="2" id="KW-0808">Transferase</keyword>
<dbReference type="SUPFAM" id="SSF55729">
    <property type="entry name" value="Acyl-CoA N-acyltransferases (Nat)"/>
    <property type="match status" value="1"/>
</dbReference>
<dbReference type="Proteomes" id="UP000305778">
    <property type="component" value="Unassembled WGS sequence"/>
</dbReference>
<evidence type="ECO:0000259" key="1">
    <source>
        <dbReference type="PROSITE" id="PS51186"/>
    </source>
</evidence>
<dbReference type="OrthoDB" id="3627466at2"/>
<reference evidence="2 3" key="1">
    <citation type="submission" date="2019-04" db="EMBL/GenBank/DDBJ databases">
        <title>Streptomyces oryziradicis sp. nov., a novel actinomycete isolated from rhizosphere soil of rice (Oryza sativa L.).</title>
        <authorList>
            <person name="Li C."/>
        </authorList>
    </citation>
    <scope>NUCLEOTIDE SEQUENCE [LARGE SCALE GENOMIC DNA]</scope>
    <source>
        <strain evidence="2 3">NEAU-C40</strain>
    </source>
</reference>
<evidence type="ECO:0000313" key="2">
    <source>
        <dbReference type="EMBL" id="TKA10528.1"/>
    </source>
</evidence>
<dbReference type="PROSITE" id="PS51186">
    <property type="entry name" value="GNAT"/>
    <property type="match status" value="1"/>
</dbReference>
<dbReference type="GO" id="GO:0016747">
    <property type="term" value="F:acyltransferase activity, transferring groups other than amino-acyl groups"/>
    <property type="evidence" value="ECO:0007669"/>
    <property type="project" value="InterPro"/>
</dbReference>
<comment type="caution">
    <text evidence="2">The sequence shown here is derived from an EMBL/GenBank/DDBJ whole genome shotgun (WGS) entry which is preliminary data.</text>
</comment>